<organism evidence="4 5">
    <name type="scientific">Cryobacterium algoritolerans</name>
    <dbReference type="NCBI Taxonomy" id="1259184"/>
    <lineage>
        <taxon>Bacteria</taxon>
        <taxon>Bacillati</taxon>
        <taxon>Actinomycetota</taxon>
        <taxon>Actinomycetes</taxon>
        <taxon>Micrococcales</taxon>
        <taxon>Microbacteriaceae</taxon>
        <taxon>Cryobacterium</taxon>
    </lineage>
</organism>
<dbReference type="Pfam" id="PF18755">
    <property type="entry name" value="RAMA"/>
    <property type="match status" value="1"/>
</dbReference>
<sequence length="702" mass="80345">MTRISAHEEPISKIFSSEYQFSIPDYQRPYSWATEQALQLLEDLQDALDRESGSEPYFLGSIVLVKNVEMADAQVIDGQQRLTTVTILLALLRHLSESRNLRDSFERMISEPGDELQELEQQPRLQLRSRDRVFFRRFVQEGRVPELLAMPDGSLKNDAQKNIRDNAAALHKELASWTDSRRTDLAKLIGNRTFLVAVSTSDLVSAHRIFNVMNSRGLDLSPADIFKSRIIGDLANDVSELYSSKWEDAEDSLGRSAFQDLFLHIRVIYAKTRAQKELLQEFPEQVLDQFLPDRAASFVDDVVLPYAEAYEIVENESYAWPTGAEAVNGWLRRLNQFENNDWKPVALWALHHHGDNPGLLASLLEKLERLTAVMLIRRVYSTPRGTRFANLMKSLDDGLGVDSPEFEVSDSEKRATLLQISGPVYEMAPVRKYVLLRLNELVASAPVQFNPKIITVEHVLPQNPRKDSRWTEDFTDEEREYWVHRLANLVLLDKKKNSEAQNYDFDEKKSRYFRSASGVTPFTLTMEVFDTTAWTPEQLRARQLHLLETLADAWDIGRDSDGTNLSQLSEVELATVTESLPRADRSDRRVRSDRRITIEDLVRVGLLASETELIWTRPRVGEVHRAWVTDTGQLRLEDGRHFDTPSRAAKEAAGIDACDGWEAWVLPDGRKVGKLWYQYQQEHRSNVQAPIADEIEQPVASL</sequence>
<dbReference type="AlphaFoldDB" id="A0A4R8WWP9"/>
<dbReference type="Pfam" id="PF07510">
    <property type="entry name" value="GmrSD_C"/>
    <property type="match status" value="1"/>
</dbReference>
<dbReference type="PANTHER" id="PTHR35149:SF2">
    <property type="entry name" value="DUF262 DOMAIN-CONTAINING PROTEIN"/>
    <property type="match status" value="1"/>
</dbReference>
<reference evidence="4 5" key="1">
    <citation type="submission" date="2019-03" db="EMBL/GenBank/DDBJ databases">
        <title>Genomics of glacier-inhabiting Cryobacterium strains.</title>
        <authorList>
            <person name="Liu Q."/>
            <person name="Xin Y.-H."/>
        </authorList>
    </citation>
    <scope>NUCLEOTIDE SEQUENCE [LARGE SCALE GENOMIC DNA]</scope>
    <source>
        <strain evidence="4 5">MDT1-3</strain>
    </source>
</reference>
<dbReference type="InterPro" id="IPR004919">
    <property type="entry name" value="GmrSD_N"/>
</dbReference>
<dbReference type="InterPro" id="IPR011089">
    <property type="entry name" value="GmrSD_C"/>
</dbReference>
<accession>A0A4R8WWP9</accession>
<evidence type="ECO:0000259" key="3">
    <source>
        <dbReference type="Pfam" id="PF18755"/>
    </source>
</evidence>
<evidence type="ECO:0000259" key="1">
    <source>
        <dbReference type="Pfam" id="PF03235"/>
    </source>
</evidence>
<protein>
    <submittedName>
        <fullName evidence="4">DUF262 domain-containing protein</fullName>
    </submittedName>
</protein>
<evidence type="ECO:0000313" key="5">
    <source>
        <dbReference type="Proteomes" id="UP000298412"/>
    </source>
</evidence>
<dbReference type="Pfam" id="PF03235">
    <property type="entry name" value="GmrSD_N"/>
    <property type="match status" value="1"/>
</dbReference>
<evidence type="ECO:0000259" key="2">
    <source>
        <dbReference type="Pfam" id="PF07510"/>
    </source>
</evidence>
<feature type="domain" description="GmrSD restriction endonucleases N-terminal" evidence="1">
    <location>
        <begin position="11"/>
        <end position="230"/>
    </location>
</feature>
<comment type="caution">
    <text evidence="4">The sequence shown here is derived from an EMBL/GenBank/DDBJ whole genome shotgun (WGS) entry which is preliminary data.</text>
</comment>
<feature type="domain" description="GmrSD restriction endonucleases C-terminal" evidence="2">
    <location>
        <begin position="430"/>
        <end position="548"/>
    </location>
</feature>
<keyword evidence="5" id="KW-1185">Reference proteome</keyword>
<feature type="domain" description="RAMA" evidence="3">
    <location>
        <begin position="584"/>
        <end position="684"/>
    </location>
</feature>
<name>A0A4R8WWP9_9MICO</name>
<dbReference type="RefSeq" id="WP_134564923.1">
    <property type="nucleotide sequence ID" value="NZ_SOFP01000010.1"/>
</dbReference>
<dbReference type="InterPro" id="IPR040843">
    <property type="entry name" value="RAMA"/>
</dbReference>
<gene>
    <name evidence="4" type="ORF">E3O19_01845</name>
</gene>
<evidence type="ECO:0000313" key="4">
    <source>
        <dbReference type="EMBL" id="TFC19728.1"/>
    </source>
</evidence>
<dbReference type="OrthoDB" id="9798761at2"/>
<dbReference type="EMBL" id="SOFP01000010">
    <property type="protein sequence ID" value="TFC19728.1"/>
    <property type="molecule type" value="Genomic_DNA"/>
</dbReference>
<proteinExistence type="predicted"/>
<dbReference type="PANTHER" id="PTHR35149">
    <property type="entry name" value="SLL5132 PROTEIN"/>
    <property type="match status" value="1"/>
</dbReference>
<dbReference type="Proteomes" id="UP000298412">
    <property type="component" value="Unassembled WGS sequence"/>
</dbReference>